<dbReference type="Proteomes" id="UP000279029">
    <property type="component" value="Chromosome"/>
</dbReference>
<dbReference type="KEGG" id="cbar:PATL70BA_2434"/>
<dbReference type="AlphaFoldDB" id="A0A3P7S8F9"/>
<dbReference type="EMBL" id="LR130778">
    <property type="protein sequence ID" value="VDN48329.1"/>
    <property type="molecule type" value="Genomic_DNA"/>
</dbReference>
<sequence length="201" mass="23845">MFVMSHYLIGNFIYKSLFKESPHTSINIQLLFEYGNVLPDLHPRLSQINHYLESTCDDLEKYVKQSQDQNLSPNQRILSLGVVCHFLSDYFCKYHAFSYYKKQSIIKHLFYELKLHIQLMYLLLFQKERLNVYSDYNLESHSDIHTMIDTLQQDYFNEKTSILTDIIFALRASYITTSALLDHPTTPSEKNLIYYPDPYLS</sequence>
<dbReference type="OrthoDB" id="2878022at2"/>
<accession>A0A3P7S8F9</accession>
<dbReference type="Pfam" id="PF00882">
    <property type="entry name" value="Zn_dep_PLPC"/>
    <property type="match status" value="1"/>
</dbReference>
<evidence type="ECO:0000313" key="3">
    <source>
        <dbReference type="Proteomes" id="UP000279029"/>
    </source>
</evidence>
<protein>
    <recommendedName>
        <fullName evidence="1">Phospholipase C/D domain-containing protein</fullName>
    </recommendedName>
</protein>
<gene>
    <name evidence="2" type="ORF">PATL70BA_2434</name>
</gene>
<feature type="domain" description="Phospholipase C/D" evidence="1">
    <location>
        <begin position="5"/>
        <end position="159"/>
    </location>
</feature>
<organism evidence="2 3">
    <name type="scientific">Petrocella atlantisensis</name>
    <dbReference type="NCBI Taxonomy" id="2173034"/>
    <lineage>
        <taxon>Bacteria</taxon>
        <taxon>Bacillati</taxon>
        <taxon>Bacillota</taxon>
        <taxon>Clostridia</taxon>
        <taxon>Lachnospirales</taxon>
        <taxon>Vallitaleaceae</taxon>
        <taxon>Petrocella</taxon>
    </lineage>
</organism>
<name>A0A3P7S8F9_9FIRM</name>
<reference evidence="2 3" key="1">
    <citation type="submission" date="2018-09" db="EMBL/GenBank/DDBJ databases">
        <authorList>
            <person name="Postec A."/>
        </authorList>
    </citation>
    <scope>NUCLEOTIDE SEQUENCE [LARGE SCALE GENOMIC DNA]</scope>
    <source>
        <strain evidence="2">70B-A</strain>
    </source>
</reference>
<proteinExistence type="predicted"/>
<dbReference type="RefSeq" id="WP_125137474.1">
    <property type="nucleotide sequence ID" value="NZ_LR130778.1"/>
</dbReference>
<keyword evidence="3" id="KW-1185">Reference proteome</keyword>
<evidence type="ECO:0000313" key="2">
    <source>
        <dbReference type="EMBL" id="VDN48329.1"/>
    </source>
</evidence>
<evidence type="ECO:0000259" key="1">
    <source>
        <dbReference type="Pfam" id="PF00882"/>
    </source>
</evidence>
<dbReference type="InterPro" id="IPR029002">
    <property type="entry name" value="PLPC/GPLD1"/>
</dbReference>